<dbReference type="AlphaFoldDB" id="A0A2P8E8D7"/>
<feature type="domain" description="TonB-dependent receptor plug" evidence="5">
    <location>
        <begin position="147"/>
        <end position="224"/>
    </location>
</feature>
<evidence type="ECO:0000259" key="5">
    <source>
        <dbReference type="Pfam" id="PF07715"/>
    </source>
</evidence>
<feature type="chain" id="PRO_5015194384" evidence="4">
    <location>
        <begin position="23"/>
        <end position="811"/>
    </location>
</feature>
<keyword evidence="8" id="KW-1185">Reference proteome</keyword>
<evidence type="ECO:0000313" key="8">
    <source>
        <dbReference type="Proteomes" id="UP000240708"/>
    </source>
</evidence>
<protein>
    <submittedName>
        <fullName evidence="7">Outer membrane receptor protein involved in Fe transport</fullName>
    </submittedName>
</protein>
<feature type="signal peptide" evidence="4">
    <location>
        <begin position="1"/>
        <end position="22"/>
    </location>
</feature>
<dbReference type="Pfam" id="PF14905">
    <property type="entry name" value="OMP_b-brl_3"/>
    <property type="match status" value="1"/>
</dbReference>
<dbReference type="InterPro" id="IPR037066">
    <property type="entry name" value="Plug_dom_sf"/>
</dbReference>
<dbReference type="SUPFAM" id="SSF49464">
    <property type="entry name" value="Carboxypeptidase regulatory domain-like"/>
    <property type="match status" value="1"/>
</dbReference>
<organism evidence="7 8">
    <name type="scientific">Cecembia rubra</name>
    <dbReference type="NCBI Taxonomy" id="1485585"/>
    <lineage>
        <taxon>Bacteria</taxon>
        <taxon>Pseudomonadati</taxon>
        <taxon>Bacteroidota</taxon>
        <taxon>Cytophagia</taxon>
        <taxon>Cytophagales</taxon>
        <taxon>Cyclobacteriaceae</taxon>
        <taxon>Cecembia</taxon>
    </lineage>
</organism>
<keyword evidence="7" id="KW-0675">Receptor</keyword>
<dbReference type="Pfam" id="PF13715">
    <property type="entry name" value="CarbopepD_reg_2"/>
    <property type="match status" value="1"/>
</dbReference>
<dbReference type="SUPFAM" id="SSF56935">
    <property type="entry name" value="Porins"/>
    <property type="match status" value="1"/>
</dbReference>
<evidence type="ECO:0000256" key="3">
    <source>
        <dbReference type="ARBA" id="ARBA00023237"/>
    </source>
</evidence>
<dbReference type="EMBL" id="PYGF01000003">
    <property type="protein sequence ID" value="PSL05743.1"/>
    <property type="molecule type" value="Genomic_DNA"/>
</dbReference>
<dbReference type="Proteomes" id="UP000240708">
    <property type="component" value="Unassembled WGS sequence"/>
</dbReference>
<dbReference type="PANTHER" id="PTHR40980:SF4">
    <property type="entry name" value="TONB-DEPENDENT RECEPTOR-LIKE BETA-BARREL DOMAIN-CONTAINING PROTEIN"/>
    <property type="match status" value="1"/>
</dbReference>
<keyword evidence="2" id="KW-0472">Membrane</keyword>
<dbReference type="GO" id="GO:0009279">
    <property type="term" value="C:cell outer membrane"/>
    <property type="evidence" value="ECO:0007669"/>
    <property type="project" value="UniProtKB-SubCell"/>
</dbReference>
<evidence type="ECO:0000259" key="6">
    <source>
        <dbReference type="Pfam" id="PF14905"/>
    </source>
</evidence>
<dbReference type="InterPro" id="IPR041700">
    <property type="entry name" value="OMP_b-brl_3"/>
</dbReference>
<keyword evidence="4" id="KW-0732">Signal</keyword>
<dbReference type="InterPro" id="IPR008969">
    <property type="entry name" value="CarboxyPept-like_regulatory"/>
</dbReference>
<dbReference type="Gene3D" id="2.170.130.10">
    <property type="entry name" value="TonB-dependent receptor, plug domain"/>
    <property type="match status" value="1"/>
</dbReference>
<feature type="domain" description="Outer membrane protein beta-barrel" evidence="6">
    <location>
        <begin position="379"/>
        <end position="787"/>
    </location>
</feature>
<dbReference type="RefSeq" id="WP_106566788.1">
    <property type="nucleotide sequence ID" value="NZ_PYGF01000003.1"/>
</dbReference>
<evidence type="ECO:0000313" key="7">
    <source>
        <dbReference type="EMBL" id="PSL05743.1"/>
    </source>
</evidence>
<comment type="subcellular location">
    <subcellularLocation>
        <location evidence="1">Cell outer membrane</location>
    </subcellularLocation>
</comment>
<accession>A0A2P8E8D7</accession>
<dbReference type="InterPro" id="IPR012910">
    <property type="entry name" value="Plug_dom"/>
</dbReference>
<comment type="caution">
    <text evidence="7">The sequence shown here is derived from an EMBL/GenBank/DDBJ whole genome shotgun (WGS) entry which is preliminary data.</text>
</comment>
<dbReference type="OrthoDB" id="972646at2"/>
<sequence length="811" mass="92147">MKSVLSNFAVWAFIFLSIELHAQTTTIKGKVSDGDNNRPMEFANIALLTIEDSSLVTGGMTDLEGRFSFDTDQKGNFMLRVGFMGYENYWQEVSLGNKNILNLGNIIIRVDATNLQEVVVEGVTSMFESDVDKRKYNVANSILAEGASAAELLATLPSIQMDDEGEISMRGSGDILIYINGRPSNISGDGIDAVLSQFPANSIESIELITNPSARYDATGVGGIINIILKKDEKLGLNGQTQISVGTRDKYGANINLNYGGNKVNYFASYNYQNRRLFRESEANRISNIPGISPVLDQDSYGEDVNISHLIRTGLDYNVSDRSTLGFYVQGNIRERRGENILNQRFLSSQNNLDSLFVRENFETNSSFNMESGITYGINLDTLGQRIYTSLSYAKDSRNDADFFEQAFFNPFLVENFEKFISQDLPRSQTSDLTVFQFDYIKPFLNGGVFEAGLKGTFSYWTRDQNFFQSDFNSNNEMVEIDTISNTFDFKEDIYATYLNYKNSKGKLQYQVGLRAEYTETLSNTGNTGERIVNNYFNLFPSVYGVYRLGKDEEVILNYSRRISRPRLWGLTPFYRVNDPLNLQIGNPLLQPEFTDSFEAGYQKGWTNFLFNATLYQRFSTDVQSRIVQLFDNNVSITTRENAARRNNSGLEIINQIQLASWWDATISGNFFYSEIIADNLERPFRNSNFSWTMNLLTNLSISNFATFQMQANYRGPIVLPQGEIEPLYSVSAGIKRNVFSGKGTISLNVSDIFNTQVFRIRVNDERFEQSRLWNRETRIGTLAFTYRFGGFKEKNGKSRERNDLESDLDF</sequence>
<evidence type="ECO:0000256" key="4">
    <source>
        <dbReference type="SAM" id="SignalP"/>
    </source>
</evidence>
<dbReference type="Pfam" id="PF07715">
    <property type="entry name" value="Plug"/>
    <property type="match status" value="1"/>
</dbReference>
<evidence type="ECO:0000256" key="1">
    <source>
        <dbReference type="ARBA" id="ARBA00004442"/>
    </source>
</evidence>
<gene>
    <name evidence="7" type="ORF">CLV48_103258</name>
</gene>
<dbReference type="PANTHER" id="PTHR40980">
    <property type="entry name" value="PLUG DOMAIN-CONTAINING PROTEIN"/>
    <property type="match status" value="1"/>
</dbReference>
<proteinExistence type="predicted"/>
<dbReference type="InterPro" id="IPR036942">
    <property type="entry name" value="Beta-barrel_TonB_sf"/>
</dbReference>
<evidence type="ECO:0000256" key="2">
    <source>
        <dbReference type="ARBA" id="ARBA00023136"/>
    </source>
</evidence>
<reference evidence="7 8" key="1">
    <citation type="submission" date="2018-03" db="EMBL/GenBank/DDBJ databases">
        <title>Genomic Encyclopedia of Archaeal and Bacterial Type Strains, Phase II (KMG-II): from individual species to whole genera.</title>
        <authorList>
            <person name="Goeker M."/>
        </authorList>
    </citation>
    <scope>NUCLEOTIDE SEQUENCE [LARGE SCALE GENOMIC DNA]</scope>
    <source>
        <strain evidence="7 8">DSM 28057</strain>
    </source>
</reference>
<dbReference type="Gene3D" id="2.40.170.20">
    <property type="entry name" value="TonB-dependent receptor, beta-barrel domain"/>
    <property type="match status" value="1"/>
</dbReference>
<name>A0A2P8E8D7_9BACT</name>
<keyword evidence="3" id="KW-0998">Cell outer membrane</keyword>